<keyword evidence="3" id="KW-1185">Reference proteome</keyword>
<proteinExistence type="predicted"/>
<evidence type="ECO:0000313" key="3">
    <source>
        <dbReference type="Proteomes" id="UP000076881"/>
    </source>
</evidence>
<gene>
    <name evidence="2" type="ORF">LEL_04953</name>
</gene>
<evidence type="ECO:0000256" key="1">
    <source>
        <dbReference type="SAM" id="MobiDB-lite"/>
    </source>
</evidence>
<evidence type="ECO:0000313" key="2">
    <source>
        <dbReference type="EMBL" id="OAA78130.1"/>
    </source>
</evidence>
<name>A0A168HR97_CORDF</name>
<feature type="region of interest" description="Disordered" evidence="1">
    <location>
        <begin position="72"/>
        <end position="100"/>
    </location>
</feature>
<protein>
    <submittedName>
        <fullName evidence="2">Uncharacterized protein</fullName>
    </submittedName>
</protein>
<accession>A0A168HR97</accession>
<dbReference type="OrthoDB" id="4870669at2759"/>
<dbReference type="EMBL" id="AZHF01000003">
    <property type="protein sequence ID" value="OAA78130.1"/>
    <property type="molecule type" value="Genomic_DNA"/>
</dbReference>
<dbReference type="Proteomes" id="UP000076881">
    <property type="component" value="Unassembled WGS sequence"/>
</dbReference>
<organism evidence="2 3">
    <name type="scientific">Akanthomyces lecanii RCEF 1005</name>
    <dbReference type="NCBI Taxonomy" id="1081108"/>
    <lineage>
        <taxon>Eukaryota</taxon>
        <taxon>Fungi</taxon>
        <taxon>Dikarya</taxon>
        <taxon>Ascomycota</taxon>
        <taxon>Pezizomycotina</taxon>
        <taxon>Sordariomycetes</taxon>
        <taxon>Hypocreomycetidae</taxon>
        <taxon>Hypocreales</taxon>
        <taxon>Cordycipitaceae</taxon>
        <taxon>Akanthomyces</taxon>
        <taxon>Cordyceps confragosa</taxon>
    </lineage>
</organism>
<feature type="region of interest" description="Disordered" evidence="1">
    <location>
        <begin position="1"/>
        <end position="50"/>
    </location>
</feature>
<reference evidence="2 3" key="1">
    <citation type="journal article" date="2016" name="Genome Biol. Evol.">
        <title>Divergent and convergent evolution of fungal pathogenicity.</title>
        <authorList>
            <person name="Shang Y."/>
            <person name="Xiao G."/>
            <person name="Zheng P."/>
            <person name="Cen K."/>
            <person name="Zhan S."/>
            <person name="Wang C."/>
        </authorList>
    </citation>
    <scope>NUCLEOTIDE SEQUENCE [LARGE SCALE GENOMIC DNA]</scope>
    <source>
        <strain evidence="2 3">RCEF 1005</strain>
    </source>
</reference>
<feature type="compositionally biased region" description="Low complexity" evidence="1">
    <location>
        <begin position="83"/>
        <end position="100"/>
    </location>
</feature>
<dbReference type="AlphaFoldDB" id="A0A168HR97"/>
<sequence length="199" mass="21222">MSLPAKRKGAGEEAADDVVGQPGSTVKRQRTDEAGTATGIIKQEEPSTSHINVTATKMESPTRLQKQRARKLRHLGHDRGAKRATAATQRRSAAPSPFASARSAQRRLIGLQDIPSVLASVLVPGASNPGRCPCGHYLFYAVCTHVCRTEAFKCGARRARSGAAVFCAVPAPRHNVDECIVNQPCPHCLDPSPVVLLGQ</sequence>
<comment type="caution">
    <text evidence="2">The sequence shown here is derived from an EMBL/GenBank/DDBJ whole genome shotgun (WGS) entry which is preliminary data.</text>
</comment>